<dbReference type="Proteomes" id="UP000094764">
    <property type="component" value="Unassembled WGS sequence"/>
</dbReference>
<keyword evidence="2" id="KW-1185">Reference proteome</keyword>
<comment type="caution">
    <text evidence="1">The sequence shown here is derived from an EMBL/GenBank/DDBJ whole genome shotgun (WGS) entry which is preliminary data.</text>
</comment>
<dbReference type="RefSeq" id="WP_069633678.1">
    <property type="nucleotide sequence ID" value="NZ_JXKZ01000001.1"/>
</dbReference>
<name>A0A1E5H2W3_9ENTE</name>
<organism evidence="1 2">
    <name type="scientific">Enterococcus quebecensis</name>
    <dbReference type="NCBI Taxonomy" id="903983"/>
    <lineage>
        <taxon>Bacteria</taxon>
        <taxon>Bacillati</taxon>
        <taxon>Bacillota</taxon>
        <taxon>Bacilli</taxon>
        <taxon>Lactobacillales</taxon>
        <taxon>Enterococcaceae</taxon>
        <taxon>Enterococcus</taxon>
    </lineage>
</organism>
<protein>
    <submittedName>
        <fullName evidence="1">ArpU family transcriptional regulator</fullName>
    </submittedName>
</protein>
<proteinExistence type="predicted"/>
<dbReference type="EMBL" id="MIKB01000001">
    <property type="protein sequence ID" value="OEG19337.1"/>
    <property type="molecule type" value="Genomic_DNA"/>
</dbReference>
<evidence type="ECO:0000313" key="1">
    <source>
        <dbReference type="EMBL" id="OEG19337.1"/>
    </source>
</evidence>
<dbReference type="PATRIC" id="fig|903983.4.peg.85"/>
<reference evidence="2" key="1">
    <citation type="submission" date="2016-09" db="EMBL/GenBank/DDBJ databases">
        <authorList>
            <person name="Gulvik C.A."/>
        </authorList>
    </citation>
    <scope>NUCLEOTIDE SEQUENCE [LARGE SCALE GENOMIC DNA]</scope>
    <source>
        <strain evidence="2">LMG 26306</strain>
    </source>
</reference>
<evidence type="ECO:0000313" key="2">
    <source>
        <dbReference type="Proteomes" id="UP000094764"/>
    </source>
</evidence>
<sequence length="140" mass="16684">MMLLFPEIDRKKTKKKVHDLLKTYRSLVRIAGEKHSPKVTAAYRFEMNNTEGQFAQKAEKIIDRKHLAEVELAKIIDAMNQLDVYDREILYDKYMDRNFTTNIAIYMKHHMSESKFYRELDKAMVRFAESYESGKLLIEK</sequence>
<dbReference type="NCBIfam" id="TIGR01637">
    <property type="entry name" value="phage_arpU"/>
    <property type="match status" value="1"/>
</dbReference>
<dbReference type="InterPro" id="IPR006524">
    <property type="entry name" value="ArpU-like"/>
</dbReference>
<accession>A0A1E5H2W3</accession>
<dbReference type="AlphaFoldDB" id="A0A1E5H2W3"/>
<gene>
    <name evidence="1" type="ORF">BCR23_01210</name>
</gene>